<evidence type="ECO:0000256" key="6">
    <source>
        <dbReference type="PIRSR" id="PIRSR000138-1"/>
    </source>
</evidence>
<dbReference type="InterPro" id="IPR008259">
    <property type="entry name" value="FMN_hydac_DH_AS"/>
</dbReference>
<dbReference type="InterPro" id="IPR037396">
    <property type="entry name" value="FMN_HAD"/>
</dbReference>
<feature type="binding site" evidence="7">
    <location>
        <begin position="115"/>
        <end position="117"/>
    </location>
    <ligand>
        <name>FMN</name>
        <dbReference type="ChEBI" id="CHEBI:58210"/>
    </ligand>
</feature>
<dbReference type="GO" id="GO:0016614">
    <property type="term" value="F:oxidoreductase activity, acting on CH-OH group of donors"/>
    <property type="evidence" value="ECO:0007669"/>
    <property type="project" value="UniProtKB-ARBA"/>
</dbReference>
<dbReference type="PROSITE" id="PS00557">
    <property type="entry name" value="FMN_HYDROXY_ACID_DH_1"/>
    <property type="match status" value="1"/>
</dbReference>
<feature type="binding site" evidence="7">
    <location>
        <begin position="362"/>
        <end position="363"/>
    </location>
    <ligand>
        <name>FMN</name>
        <dbReference type="ChEBI" id="CHEBI:58210"/>
    </ligand>
</feature>
<evidence type="ECO:0000256" key="2">
    <source>
        <dbReference type="ARBA" id="ARBA00022630"/>
    </source>
</evidence>
<evidence type="ECO:0000313" key="9">
    <source>
        <dbReference type="EMBL" id="WTT21922.1"/>
    </source>
</evidence>
<feature type="binding site" evidence="7">
    <location>
        <position position="168"/>
    </location>
    <ligand>
        <name>glyoxylate</name>
        <dbReference type="ChEBI" id="CHEBI:36655"/>
    </ligand>
</feature>
<name>A0AAU2AC35_9ACTN</name>
<dbReference type="Gene3D" id="3.20.20.70">
    <property type="entry name" value="Aldolase class I"/>
    <property type="match status" value="1"/>
</dbReference>
<dbReference type="CDD" id="cd02809">
    <property type="entry name" value="alpha_hydroxyacid_oxid_FMN"/>
    <property type="match status" value="1"/>
</dbReference>
<feature type="binding site" evidence="7">
    <location>
        <position position="166"/>
    </location>
    <ligand>
        <name>FMN</name>
        <dbReference type="ChEBI" id="CHEBI:58210"/>
    </ligand>
</feature>
<dbReference type="PROSITE" id="PS51349">
    <property type="entry name" value="FMN_HYDROXY_ACID_DH_2"/>
    <property type="match status" value="1"/>
</dbReference>
<keyword evidence="2 7" id="KW-0285">Flavoprotein</keyword>
<feature type="binding site" evidence="7">
    <location>
        <position position="203"/>
    </location>
    <ligand>
        <name>glyoxylate</name>
        <dbReference type="ChEBI" id="CHEBI:36655"/>
    </ligand>
</feature>
<dbReference type="InterPro" id="IPR013785">
    <property type="entry name" value="Aldolase_TIM"/>
</dbReference>
<organism evidence="9">
    <name type="scientific">Streptomyces sp. NBC_00093</name>
    <dbReference type="NCBI Taxonomy" id="2975649"/>
    <lineage>
        <taxon>Bacteria</taxon>
        <taxon>Bacillati</taxon>
        <taxon>Actinomycetota</taxon>
        <taxon>Actinomycetes</taxon>
        <taxon>Kitasatosporales</taxon>
        <taxon>Streptomycetaceae</taxon>
        <taxon>Streptomyces</taxon>
    </lineage>
</organism>
<evidence type="ECO:0000259" key="8">
    <source>
        <dbReference type="PROSITE" id="PS51349"/>
    </source>
</evidence>
<comment type="similarity">
    <text evidence="5">Belongs to the FMN-dependent alpha-hydroxy acid dehydrogenase family.</text>
</comment>
<dbReference type="EMBL" id="CP108222">
    <property type="protein sequence ID" value="WTT21922.1"/>
    <property type="molecule type" value="Genomic_DNA"/>
</dbReference>
<reference evidence="9" key="1">
    <citation type="submission" date="2022-10" db="EMBL/GenBank/DDBJ databases">
        <title>The complete genomes of actinobacterial strains from the NBC collection.</title>
        <authorList>
            <person name="Joergensen T.S."/>
            <person name="Alvarez Arevalo M."/>
            <person name="Sterndorff E.B."/>
            <person name="Faurdal D."/>
            <person name="Vuksanovic O."/>
            <person name="Mourched A.-S."/>
            <person name="Charusanti P."/>
            <person name="Shaw S."/>
            <person name="Blin K."/>
            <person name="Weber T."/>
        </authorList>
    </citation>
    <scope>NUCLEOTIDE SEQUENCE</scope>
    <source>
        <strain evidence="9">NBC_00093</strain>
    </source>
</reference>
<dbReference type="InterPro" id="IPR000262">
    <property type="entry name" value="FMN-dep_DH"/>
</dbReference>
<feature type="binding site" evidence="7">
    <location>
        <position position="311"/>
    </location>
    <ligand>
        <name>glyoxylate</name>
        <dbReference type="ChEBI" id="CHEBI:36655"/>
    </ligand>
</feature>
<dbReference type="SUPFAM" id="SSF51395">
    <property type="entry name" value="FMN-linked oxidoreductases"/>
    <property type="match status" value="1"/>
</dbReference>
<evidence type="ECO:0000256" key="4">
    <source>
        <dbReference type="ARBA" id="ARBA00023002"/>
    </source>
</evidence>
<proteinExistence type="inferred from homology"/>
<keyword evidence="3 7" id="KW-0288">FMN</keyword>
<accession>A0AAU2AC35</accession>
<gene>
    <name evidence="9" type="ORF">OHA22_43515</name>
</gene>
<dbReference type="InterPro" id="IPR012133">
    <property type="entry name" value="Alpha-hydoxy_acid_DH_FMN"/>
</dbReference>
<dbReference type="PANTHER" id="PTHR10578">
    <property type="entry name" value="S -2-HYDROXY-ACID OXIDASE-RELATED"/>
    <property type="match status" value="1"/>
</dbReference>
<feature type="binding site" evidence="7">
    <location>
        <position position="308"/>
    </location>
    <ligand>
        <name>glyoxylate</name>
        <dbReference type="ChEBI" id="CHEBI:36655"/>
    </ligand>
</feature>
<dbReference type="PIRSF" id="PIRSF000138">
    <property type="entry name" value="Al-hdrx_acd_dh"/>
    <property type="match status" value="1"/>
</dbReference>
<keyword evidence="4" id="KW-0560">Oxidoreductase</keyword>
<evidence type="ECO:0000256" key="3">
    <source>
        <dbReference type="ARBA" id="ARBA00022643"/>
    </source>
</evidence>
<feature type="domain" description="FMN hydroxy acid dehydrogenase" evidence="8">
    <location>
        <begin position="36"/>
        <end position="413"/>
    </location>
</feature>
<protein>
    <submittedName>
        <fullName evidence="9">Alpha-hydroxy-acid oxidizing protein</fullName>
    </submittedName>
</protein>
<dbReference type="Pfam" id="PF01070">
    <property type="entry name" value="FMN_dh"/>
    <property type="match status" value="1"/>
</dbReference>
<comment type="cofactor">
    <cofactor evidence="1">
        <name>FMN</name>
        <dbReference type="ChEBI" id="CHEBI:58210"/>
    </cofactor>
</comment>
<feature type="binding site" evidence="7">
    <location>
        <position position="284"/>
    </location>
    <ligand>
        <name>FMN</name>
        <dbReference type="ChEBI" id="CHEBI:58210"/>
    </ligand>
</feature>
<evidence type="ECO:0000256" key="5">
    <source>
        <dbReference type="ARBA" id="ARBA00024042"/>
    </source>
</evidence>
<sequence length="424" mass="46067">MTSAADRPPRESRQFPTWSAVRPLLGFQRPSIGTRARVERAATIADLRGMAKRRSPRSIFDFTDGAADDESGLRRCRDLFAAAEFSGTVLHDVATVDTSTTVLGERAALPLVLGPTGFTRMIHHGGELAVVREARRAGLPYTLSTMGTTPLETVADAAGDSPHWFQLYLWRDRAASRELLDRARIAGYTALVVTVDTPVGGNRLRDVYNGLTIPPKLTPSTFVNMATRPNWWVNVLTTAPLEFASLSSWEGNIKDMINKMFDPSVTWADIEWIREVWPGKLVLKGVQTVADAERAVEAGVDAVLLSNHGGRQLGRARPPLRLLPEVRAALGRDREIFVDGGVMSGLDIAAAVAQGANAVWIGRAYLYGLMAGGQSGVRRALEIFQSEFTRTLQLLGARSVSELGPHHVRLPADPASASERVSVG</sequence>
<feature type="binding site" evidence="7">
    <location>
        <position position="306"/>
    </location>
    <ligand>
        <name>FMN</name>
        <dbReference type="ChEBI" id="CHEBI:58210"/>
    </ligand>
</feature>
<evidence type="ECO:0000256" key="7">
    <source>
        <dbReference type="PIRSR" id="PIRSR000138-2"/>
    </source>
</evidence>
<feature type="binding site" evidence="7">
    <location>
        <position position="144"/>
    </location>
    <ligand>
        <name>FMN</name>
        <dbReference type="ChEBI" id="CHEBI:58210"/>
    </ligand>
</feature>
<dbReference type="PANTHER" id="PTHR10578:SF107">
    <property type="entry name" value="2-HYDROXYACID OXIDASE 1"/>
    <property type="match status" value="1"/>
</dbReference>
<evidence type="ECO:0000256" key="1">
    <source>
        <dbReference type="ARBA" id="ARBA00001917"/>
    </source>
</evidence>
<feature type="binding site" evidence="7">
    <location>
        <position position="194"/>
    </location>
    <ligand>
        <name>FMN</name>
        <dbReference type="ChEBI" id="CHEBI:58210"/>
    </ligand>
</feature>
<feature type="active site" description="Proton acceptor" evidence="6">
    <location>
        <position position="308"/>
    </location>
</feature>
<dbReference type="AlphaFoldDB" id="A0AAU2AC35"/>
<dbReference type="FunFam" id="3.20.20.70:FF:000029">
    <property type="entry name" value="L-lactate dehydrogenase"/>
    <property type="match status" value="1"/>
</dbReference>
<dbReference type="GO" id="GO:0010181">
    <property type="term" value="F:FMN binding"/>
    <property type="evidence" value="ECO:0007669"/>
    <property type="project" value="InterPro"/>
</dbReference>